<reference evidence="1" key="2">
    <citation type="submission" date="2020-09" db="EMBL/GenBank/DDBJ databases">
        <authorList>
            <person name="Sun Q."/>
            <person name="Zhou Y."/>
        </authorList>
    </citation>
    <scope>NUCLEOTIDE SEQUENCE</scope>
    <source>
        <strain evidence="1">CGMCC 1.15762</strain>
    </source>
</reference>
<organism evidence="1 2">
    <name type="scientific">Salipiger pallidus</name>
    <dbReference type="NCBI Taxonomy" id="1775170"/>
    <lineage>
        <taxon>Bacteria</taxon>
        <taxon>Pseudomonadati</taxon>
        <taxon>Pseudomonadota</taxon>
        <taxon>Alphaproteobacteria</taxon>
        <taxon>Rhodobacterales</taxon>
        <taxon>Roseobacteraceae</taxon>
        <taxon>Salipiger</taxon>
    </lineage>
</organism>
<protein>
    <submittedName>
        <fullName evidence="1">Uncharacterized protein</fullName>
    </submittedName>
</protein>
<evidence type="ECO:0000313" key="2">
    <source>
        <dbReference type="Proteomes" id="UP000617145"/>
    </source>
</evidence>
<gene>
    <name evidence="1" type="ORF">GCM10011415_10760</name>
</gene>
<comment type="caution">
    <text evidence="1">The sequence shown here is derived from an EMBL/GenBank/DDBJ whole genome shotgun (WGS) entry which is preliminary data.</text>
</comment>
<accession>A0A8J2ZHQ5</accession>
<dbReference type="RefSeq" id="WP_188789138.1">
    <property type="nucleotide sequence ID" value="NZ_BMJV01000001.1"/>
</dbReference>
<proteinExistence type="predicted"/>
<dbReference type="EMBL" id="BMJV01000001">
    <property type="protein sequence ID" value="GGG65830.1"/>
    <property type="molecule type" value="Genomic_DNA"/>
</dbReference>
<dbReference type="Proteomes" id="UP000617145">
    <property type="component" value="Unassembled WGS sequence"/>
</dbReference>
<sequence>MPSLAAEGSAARASVYGWTTQSVDAGETVEVSSGDTSCNVTVAGIGGTVGLVGSFA</sequence>
<dbReference type="AlphaFoldDB" id="A0A8J2ZHQ5"/>
<name>A0A8J2ZHQ5_9RHOB</name>
<keyword evidence="2" id="KW-1185">Reference proteome</keyword>
<reference evidence="1" key="1">
    <citation type="journal article" date="2014" name="Int. J. Syst. Evol. Microbiol.">
        <title>Complete genome sequence of Corynebacterium casei LMG S-19264T (=DSM 44701T), isolated from a smear-ripened cheese.</title>
        <authorList>
            <consortium name="US DOE Joint Genome Institute (JGI-PGF)"/>
            <person name="Walter F."/>
            <person name="Albersmeier A."/>
            <person name="Kalinowski J."/>
            <person name="Ruckert C."/>
        </authorList>
    </citation>
    <scope>NUCLEOTIDE SEQUENCE</scope>
    <source>
        <strain evidence="1">CGMCC 1.15762</strain>
    </source>
</reference>
<evidence type="ECO:0000313" key="1">
    <source>
        <dbReference type="EMBL" id="GGG65830.1"/>
    </source>
</evidence>